<dbReference type="Gene3D" id="3.40.50.720">
    <property type="entry name" value="NAD(P)-binding Rossmann-like Domain"/>
    <property type="match status" value="1"/>
</dbReference>
<dbReference type="GeneID" id="98147391"/>
<keyword evidence="3" id="KW-0560">Oxidoreductase</keyword>
<dbReference type="Pfam" id="PF00106">
    <property type="entry name" value="adh_short"/>
    <property type="match status" value="1"/>
</dbReference>
<feature type="region of interest" description="Disordered" evidence="4">
    <location>
        <begin position="119"/>
        <end position="139"/>
    </location>
</feature>
<reference evidence="5 6" key="1">
    <citation type="submission" date="2024-07" db="EMBL/GenBank/DDBJ databases">
        <title>Section-level genome sequencing and comparative genomics of Aspergillus sections Usti and Cavernicolus.</title>
        <authorList>
            <consortium name="Lawrence Berkeley National Laboratory"/>
            <person name="Nybo J.L."/>
            <person name="Vesth T.C."/>
            <person name="Theobald S."/>
            <person name="Frisvad J.C."/>
            <person name="Larsen T.O."/>
            <person name="Kjaerboelling I."/>
            <person name="Rothschild-Mancinelli K."/>
            <person name="Lyhne E.K."/>
            <person name="Kogle M.E."/>
            <person name="Barry K."/>
            <person name="Clum A."/>
            <person name="Na H."/>
            <person name="Ledsgaard L."/>
            <person name="Lin J."/>
            <person name="Lipzen A."/>
            <person name="Kuo A."/>
            <person name="Riley R."/>
            <person name="Mondo S."/>
            <person name="Labutti K."/>
            <person name="Haridas S."/>
            <person name="Pangalinan J."/>
            <person name="Salamov A.A."/>
            <person name="Simmons B.A."/>
            <person name="Magnuson J.K."/>
            <person name="Chen J."/>
            <person name="Drula E."/>
            <person name="Henrissat B."/>
            <person name="Wiebenga A."/>
            <person name="Lubbers R.J."/>
            <person name="Gomes A.C."/>
            <person name="Macurrencykelacurrency M.R."/>
            <person name="Stajich J."/>
            <person name="Grigoriev I.V."/>
            <person name="Mortensen U.H."/>
            <person name="De Vries R.P."/>
            <person name="Baker S.E."/>
            <person name="Andersen M.R."/>
        </authorList>
    </citation>
    <scope>NUCLEOTIDE SEQUENCE [LARGE SCALE GENOMIC DNA]</scope>
    <source>
        <strain evidence="5 6">CBS 449.75</strain>
    </source>
</reference>
<accession>A0ABR4M0S5</accession>
<organism evidence="5 6">
    <name type="scientific">Aspergillus lucknowensis</name>
    <dbReference type="NCBI Taxonomy" id="176173"/>
    <lineage>
        <taxon>Eukaryota</taxon>
        <taxon>Fungi</taxon>
        <taxon>Dikarya</taxon>
        <taxon>Ascomycota</taxon>
        <taxon>Pezizomycotina</taxon>
        <taxon>Eurotiomycetes</taxon>
        <taxon>Eurotiomycetidae</taxon>
        <taxon>Eurotiales</taxon>
        <taxon>Aspergillaceae</taxon>
        <taxon>Aspergillus</taxon>
        <taxon>Aspergillus subgen. Nidulantes</taxon>
    </lineage>
</organism>
<evidence type="ECO:0000256" key="3">
    <source>
        <dbReference type="ARBA" id="ARBA00023002"/>
    </source>
</evidence>
<dbReference type="Proteomes" id="UP001610432">
    <property type="component" value="Unassembled WGS sequence"/>
</dbReference>
<protein>
    <submittedName>
        <fullName evidence="5">Short-chain dehydrogenase</fullName>
    </submittedName>
</protein>
<dbReference type="SUPFAM" id="SSF51735">
    <property type="entry name" value="NAD(P)-binding Rossmann-fold domains"/>
    <property type="match status" value="1"/>
</dbReference>
<proteinExistence type="inferred from homology"/>
<name>A0ABR4M0S5_9EURO</name>
<keyword evidence="2" id="KW-0521">NADP</keyword>
<evidence type="ECO:0000256" key="1">
    <source>
        <dbReference type="ARBA" id="ARBA00006484"/>
    </source>
</evidence>
<evidence type="ECO:0000256" key="4">
    <source>
        <dbReference type="SAM" id="MobiDB-lite"/>
    </source>
</evidence>
<evidence type="ECO:0000256" key="2">
    <source>
        <dbReference type="ARBA" id="ARBA00022857"/>
    </source>
</evidence>
<comment type="caution">
    <text evidence="5">The sequence shown here is derived from an EMBL/GenBank/DDBJ whole genome shotgun (WGS) entry which is preliminary data.</text>
</comment>
<dbReference type="PANTHER" id="PTHR24320:SF152">
    <property type="entry name" value="SHORT-CHAIN DEHYDROGENASE_REDUCTASE FAMILY PROTEIN"/>
    <property type="match status" value="1"/>
</dbReference>
<dbReference type="EMBL" id="JBFXLQ010000006">
    <property type="protein sequence ID" value="KAL2870330.1"/>
    <property type="molecule type" value="Genomic_DNA"/>
</dbReference>
<evidence type="ECO:0000313" key="6">
    <source>
        <dbReference type="Proteomes" id="UP001610432"/>
    </source>
</evidence>
<dbReference type="PANTHER" id="PTHR24320">
    <property type="entry name" value="RETINOL DEHYDROGENASE"/>
    <property type="match status" value="1"/>
</dbReference>
<comment type="similarity">
    <text evidence="1">Belongs to the short-chain dehydrogenases/reductases (SDR) family.</text>
</comment>
<evidence type="ECO:0000313" key="5">
    <source>
        <dbReference type="EMBL" id="KAL2870330.1"/>
    </source>
</evidence>
<dbReference type="InterPro" id="IPR036291">
    <property type="entry name" value="NAD(P)-bd_dom_sf"/>
</dbReference>
<dbReference type="InterPro" id="IPR002347">
    <property type="entry name" value="SDR_fam"/>
</dbReference>
<gene>
    <name evidence="5" type="ORF">BJX67DRAFT_378311</name>
</gene>
<keyword evidence="6" id="KW-1185">Reference proteome</keyword>
<sequence>MAASILVTGGTTGLGYECTLVIARQFPNYPVKNVEYMQLDLADLSNIRAFVEKLKTQKKYPPIQYLFLNAGIQYNGKIQYSKDGFEKTFAVSNIGHPLLFSLLTPHLTNSARIVITGSGTHDPEQKWPVPPPEYTSPEELAHPPPAALEAHGRQRYATSRLVLLMWMYALERRLKQLRDTLQTNWTVVQVDPGMVPGTKAARDGKWVERLLLERIIPHALPLARLMFGQPRIHSPQVSGAAIAWLAYSPDVTGVSGKYFENKKEARSSAESHDEAKQEDVWEWTVKSIAASRRRLSSFP</sequence>
<dbReference type="RefSeq" id="XP_070889309.1">
    <property type="nucleotide sequence ID" value="XM_071032319.1"/>
</dbReference>